<evidence type="ECO:0008006" key="4">
    <source>
        <dbReference type="Google" id="ProtNLM"/>
    </source>
</evidence>
<protein>
    <recommendedName>
        <fullName evidence="4">DUF4251 domain-containing protein</fullName>
    </recommendedName>
</protein>
<keyword evidence="3" id="KW-1185">Reference proteome</keyword>
<accession>A0A1S9PI22</accession>
<gene>
    <name evidence="2" type="ORF">BC343_25925</name>
</gene>
<feature type="chain" id="PRO_5013340784" description="DUF4251 domain-containing protein" evidence="1">
    <location>
        <begin position="20"/>
        <end position="161"/>
    </location>
</feature>
<reference evidence="2 3" key="1">
    <citation type="submission" date="2016-07" db="EMBL/GenBank/DDBJ databases">
        <title>Genomic analysis of zinc-resistant bacterium Mucilaginibacter pedocola TBZ30.</title>
        <authorList>
            <person name="Huang J."/>
            <person name="Tang J."/>
        </authorList>
    </citation>
    <scope>NUCLEOTIDE SEQUENCE [LARGE SCALE GENOMIC DNA]</scope>
    <source>
        <strain evidence="2 3">TBZ30</strain>
    </source>
</reference>
<dbReference type="STRING" id="1792845.BC343_25925"/>
<dbReference type="EMBL" id="MBTF01000008">
    <property type="protein sequence ID" value="OOQ60198.1"/>
    <property type="molecule type" value="Genomic_DNA"/>
</dbReference>
<dbReference type="OrthoDB" id="795071at2"/>
<dbReference type="RefSeq" id="WP_078347743.1">
    <property type="nucleotide sequence ID" value="NZ_MBTF01000008.1"/>
</dbReference>
<dbReference type="AlphaFoldDB" id="A0A1S9PI22"/>
<comment type="caution">
    <text evidence="2">The sequence shown here is derived from an EMBL/GenBank/DDBJ whole genome shotgun (WGS) entry which is preliminary data.</text>
</comment>
<evidence type="ECO:0000313" key="2">
    <source>
        <dbReference type="EMBL" id="OOQ60198.1"/>
    </source>
</evidence>
<evidence type="ECO:0000313" key="3">
    <source>
        <dbReference type="Proteomes" id="UP000189739"/>
    </source>
</evidence>
<keyword evidence="1" id="KW-0732">Signal</keyword>
<name>A0A1S9PI22_9SPHI</name>
<evidence type="ECO:0000256" key="1">
    <source>
        <dbReference type="SAM" id="SignalP"/>
    </source>
</evidence>
<organism evidence="2 3">
    <name type="scientific">Mucilaginibacter pedocola</name>
    <dbReference type="NCBI Taxonomy" id="1792845"/>
    <lineage>
        <taxon>Bacteria</taxon>
        <taxon>Pseudomonadati</taxon>
        <taxon>Bacteroidota</taxon>
        <taxon>Sphingobacteriia</taxon>
        <taxon>Sphingobacteriales</taxon>
        <taxon>Sphingobacteriaceae</taxon>
        <taxon>Mucilaginibacter</taxon>
    </lineage>
</organism>
<sequence length="161" mass="18228">MKKYLFIVALFCLGASANAQSITFYDLTNLTNLSEGQARTYLVLGRVFKHQYIEEKNGMQIEHFRTISPSVAEQTVTIGESKTLGNGAVLRSVTYTTRSPKHMLNLIAQTRGSHLILKFQGADADNNIYVFDNDFYHVKMYISTTENKGSVVIEQKEYVPY</sequence>
<feature type="signal peptide" evidence="1">
    <location>
        <begin position="1"/>
        <end position="19"/>
    </location>
</feature>
<proteinExistence type="predicted"/>
<dbReference type="Proteomes" id="UP000189739">
    <property type="component" value="Unassembled WGS sequence"/>
</dbReference>